<gene>
    <name evidence="2" type="ORF">AC579_163</name>
</gene>
<proteinExistence type="predicted"/>
<evidence type="ECO:0000313" key="3">
    <source>
        <dbReference type="Proteomes" id="UP000073492"/>
    </source>
</evidence>
<protein>
    <submittedName>
        <fullName evidence="2">Uncharacterized protein</fullName>
    </submittedName>
</protein>
<dbReference type="Proteomes" id="UP000073492">
    <property type="component" value="Unassembled WGS sequence"/>
</dbReference>
<feature type="region of interest" description="Disordered" evidence="1">
    <location>
        <begin position="151"/>
        <end position="186"/>
    </location>
</feature>
<name>A0A139IA42_9PEZI</name>
<evidence type="ECO:0000313" key="2">
    <source>
        <dbReference type="EMBL" id="KXT11611.1"/>
    </source>
</evidence>
<keyword evidence="3" id="KW-1185">Reference proteome</keyword>
<dbReference type="AlphaFoldDB" id="A0A139IA42"/>
<accession>A0A139IA42</accession>
<feature type="compositionally biased region" description="Basic and acidic residues" evidence="1">
    <location>
        <begin position="167"/>
        <end position="186"/>
    </location>
</feature>
<reference evidence="2 3" key="1">
    <citation type="submission" date="2015-07" db="EMBL/GenBank/DDBJ databases">
        <title>Comparative genomics of the Sigatoka disease complex on banana suggests a link between parallel evolutionary changes in Pseudocercospora fijiensis and Pseudocercospora eumusae and increased virulence on the banana host.</title>
        <authorList>
            <person name="Chang T.-C."/>
            <person name="Salvucci A."/>
            <person name="Crous P.W."/>
            <person name="Stergiopoulos I."/>
        </authorList>
    </citation>
    <scope>NUCLEOTIDE SEQUENCE [LARGE SCALE GENOMIC DNA]</scope>
    <source>
        <strain evidence="2 3">CBS 116634</strain>
    </source>
</reference>
<sequence>MARPSMLVIEHKLGFRPSQVMHLSDLSKHPLWLGLLGDIEPILQRYANMTHAQLRDSTEFASDVGVLAAHQGPRIWSDDLGQRDQLLTRAARNTHNGHYPEDLYWSNSEHQEIIIALLRELVMEKVINFRAQEKRWWNKQVDIFIGTPIGDARHERESSNPISNGSEAREARDSVNEGRRDTPNQS</sequence>
<evidence type="ECO:0000256" key="1">
    <source>
        <dbReference type="SAM" id="MobiDB-lite"/>
    </source>
</evidence>
<dbReference type="OrthoDB" id="3819808at2759"/>
<comment type="caution">
    <text evidence="2">The sequence shown here is derived from an EMBL/GenBank/DDBJ whole genome shotgun (WGS) entry which is preliminary data.</text>
</comment>
<organism evidence="2 3">
    <name type="scientific">Pseudocercospora musae</name>
    <dbReference type="NCBI Taxonomy" id="113226"/>
    <lineage>
        <taxon>Eukaryota</taxon>
        <taxon>Fungi</taxon>
        <taxon>Dikarya</taxon>
        <taxon>Ascomycota</taxon>
        <taxon>Pezizomycotina</taxon>
        <taxon>Dothideomycetes</taxon>
        <taxon>Dothideomycetidae</taxon>
        <taxon>Mycosphaerellales</taxon>
        <taxon>Mycosphaerellaceae</taxon>
        <taxon>Pseudocercospora</taxon>
    </lineage>
</organism>
<dbReference type="EMBL" id="LFZO01000191">
    <property type="protein sequence ID" value="KXT11611.1"/>
    <property type="molecule type" value="Genomic_DNA"/>
</dbReference>